<reference evidence="1" key="2">
    <citation type="submission" date="2023-06" db="EMBL/GenBank/DDBJ databases">
        <authorList>
            <person name="Ma L."/>
            <person name="Liu K.-W."/>
            <person name="Li Z."/>
            <person name="Hsiao Y.-Y."/>
            <person name="Qi Y."/>
            <person name="Fu T."/>
            <person name="Tang G."/>
            <person name="Zhang D."/>
            <person name="Sun W.-H."/>
            <person name="Liu D.-K."/>
            <person name="Li Y."/>
            <person name="Chen G.-Z."/>
            <person name="Liu X.-D."/>
            <person name="Liao X.-Y."/>
            <person name="Jiang Y.-T."/>
            <person name="Yu X."/>
            <person name="Hao Y."/>
            <person name="Huang J."/>
            <person name="Zhao X.-W."/>
            <person name="Ke S."/>
            <person name="Chen Y.-Y."/>
            <person name="Wu W.-L."/>
            <person name="Hsu J.-L."/>
            <person name="Lin Y.-F."/>
            <person name="Huang M.-D."/>
            <person name="Li C.-Y."/>
            <person name="Huang L."/>
            <person name="Wang Z.-W."/>
            <person name="Zhao X."/>
            <person name="Zhong W.-Y."/>
            <person name="Peng D.-H."/>
            <person name="Ahmad S."/>
            <person name="Lan S."/>
            <person name="Zhang J.-S."/>
            <person name="Tsai W.-C."/>
            <person name="Van De Peer Y."/>
            <person name="Liu Z.-J."/>
        </authorList>
    </citation>
    <scope>NUCLEOTIDE SEQUENCE</scope>
    <source>
        <strain evidence="1">SCP</strain>
        <tissue evidence="1">Leaves</tissue>
    </source>
</reference>
<dbReference type="InterPro" id="IPR029063">
    <property type="entry name" value="SAM-dependent_MTases_sf"/>
</dbReference>
<reference evidence="1" key="1">
    <citation type="journal article" date="2023" name="Nat. Commun.">
        <title>Diploid and tetraploid genomes of Acorus and the evolution of monocots.</title>
        <authorList>
            <person name="Ma L."/>
            <person name="Liu K.W."/>
            <person name="Li Z."/>
            <person name="Hsiao Y.Y."/>
            <person name="Qi Y."/>
            <person name="Fu T."/>
            <person name="Tang G.D."/>
            <person name="Zhang D."/>
            <person name="Sun W.H."/>
            <person name="Liu D.K."/>
            <person name="Li Y."/>
            <person name="Chen G.Z."/>
            <person name="Liu X.D."/>
            <person name="Liao X.Y."/>
            <person name="Jiang Y.T."/>
            <person name="Yu X."/>
            <person name="Hao Y."/>
            <person name="Huang J."/>
            <person name="Zhao X.W."/>
            <person name="Ke S."/>
            <person name="Chen Y.Y."/>
            <person name="Wu W.L."/>
            <person name="Hsu J.L."/>
            <person name="Lin Y.F."/>
            <person name="Huang M.D."/>
            <person name="Li C.Y."/>
            <person name="Huang L."/>
            <person name="Wang Z.W."/>
            <person name="Zhao X."/>
            <person name="Zhong W.Y."/>
            <person name="Peng D.H."/>
            <person name="Ahmad S."/>
            <person name="Lan S."/>
            <person name="Zhang J.S."/>
            <person name="Tsai W.C."/>
            <person name="Van de Peer Y."/>
            <person name="Liu Z.J."/>
        </authorList>
    </citation>
    <scope>NUCLEOTIDE SEQUENCE</scope>
    <source>
        <strain evidence="1">SCP</strain>
    </source>
</reference>
<evidence type="ECO:0000313" key="1">
    <source>
        <dbReference type="EMBL" id="KAK1278020.1"/>
    </source>
</evidence>
<sequence>MCGTNAPISASLMIEEVSRLLKPGGIYMLITYGDPIVRIPHFHQEGCSWKIKLYIIPRPGFQRPGCSSSSSKLYLEPVPLTERGMLPPGFVLEDPDSHYIYVCKKMHATPALPAAIMDPTTPDIVQ</sequence>
<gene>
    <name evidence="1" type="ORF">QJS04_geneDACA022837</name>
</gene>
<accession>A0AAV9BN50</accession>
<dbReference type="SUPFAM" id="SSF53335">
    <property type="entry name" value="S-adenosyl-L-methionine-dependent methyltransferases"/>
    <property type="match status" value="1"/>
</dbReference>
<name>A0AAV9BN50_ACOGR</name>
<protein>
    <recommendedName>
        <fullName evidence="3">Methyltransferase type 11 domain-containing protein</fullName>
    </recommendedName>
</protein>
<proteinExistence type="predicted"/>
<dbReference type="Gene3D" id="3.40.50.150">
    <property type="entry name" value="Vaccinia Virus protein VP39"/>
    <property type="match status" value="1"/>
</dbReference>
<comment type="caution">
    <text evidence="1">The sequence shown here is derived from an EMBL/GenBank/DDBJ whole genome shotgun (WGS) entry which is preliminary data.</text>
</comment>
<dbReference type="EMBL" id="JAUJYN010000002">
    <property type="protein sequence ID" value="KAK1278020.1"/>
    <property type="molecule type" value="Genomic_DNA"/>
</dbReference>
<dbReference type="Proteomes" id="UP001179952">
    <property type="component" value="Unassembled WGS sequence"/>
</dbReference>
<evidence type="ECO:0008006" key="3">
    <source>
        <dbReference type="Google" id="ProtNLM"/>
    </source>
</evidence>
<evidence type="ECO:0000313" key="2">
    <source>
        <dbReference type="Proteomes" id="UP001179952"/>
    </source>
</evidence>
<dbReference type="AlphaFoldDB" id="A0AAV9BN50"/>
<keyword evidence="2" id="KW-1185">Reference proteome</keyword>
<organism evidence="1 2">
    <name type="scientific">Acorus gramineus</name>
    <name type="common">Dwarf sweet flag</name>
    <dbReference type="NCBI Taxonomy" id="55184"/>
    <lineage>
        <taxon>Eukaryota</taxon>
        <taxon>Viridiplantae</taxon>
        <taxon>Streptophyta</taxon>
        <taxon>Embryophyta</taxon>
        <taxon>Tracheophyta</taxon>
        <taxon>Spermatophyta</taxon>
        <taxon>Magnoliopsida</taxon>
        <taxon>Liliopsida</taxon>
        <taxon>Acoraceae</taxon>
        <taxon>Acorus</taxon>
    </lineage>
</organism>